<evidence type="ECO:0000256" key="5">
    <source>
        <dbReference type="ARBA" id="ARBA00022723"/>
    </source>
</evidence>
<evidence type="ECO:0000256" key="6">
    <source>
        <dbReference type="ARBA" id="ARBA00023004"/>
    </source>
</evidence>
<comment type="PTM">
    <text evidence="12">Upon Fe-S cluster removal intramolecular disulfide bonds are formed.</text>
</comment>
<comment type="PTM">
    <text evidence="12">The Fe-S cluster can be nitrosylated by nitric oxide (NO).</text>
</comment>
<comment type="cofactor">
    <cofactor evidence="12">
        <name>[4Fe-4S] cluster</name>
        <dbReference type="ChEBI" id="CHEBI:49883"/>
    </cofactor>
    <text evidence="12">Binds 1 [4Fe-4S] cluster per subunit. Following nitrosylation of the [4Fe-4S] cluster binds 1 [4Fe-8(NO)] cluster per subunit.</text>
</comment>
<sequence length="91" mass="10510">MTSAIRRLRPVVDDWSWQARGKCLRWPTEIFFPEDLGRPGLRAREQRAKQICRDCPVLMQCRDHALGTPEVHGVWGATTARERAQVRAGQR</sequence>
<dbReference type="RefSeq" id="WP_264065568.1">
    <property type="nucleotide sequence ID" value="NZ_JACKTY010000012.1"/>
</dbReference>
<keyword evidence="5 12" id="KW-0479">Metal-binding</keyword>
<evidence type="ECO:0000256" key="7">
    <source>
        <dbReference type="ARBA" id="ARBA00023014"/>
    </source>
</evidence>
<evidence type="ECO:0000313" key="14">
    <source>
        <dbReference type="EMBL" id="MCV7224815.1"/>
    </source>
</evidence>
<keyword evidence="3 12" id="KW-0004">4Fe-4S</keyword>
<accession>A0ABT3C5S7</accession>
<comment type="caution">
    <text evidence="14">The sequence shown here is derived from an EMBL/GenBank/DDBJ whole genome shotgun (WGS) entry which is preliminary data.</text>
</comment>
<evidence type="ECO:0000256" key="10">
    <source>
        <dbReference type="ARBA" id="ARBA00023157"/>
    </source>
</evidence>
<evidence type="ECO:0000256" key="2">
    <source>
        <dbReference type="ARBA" id="ARBA00006597"/>
    </source>
</evidence>
<keyword evidence="11 12" id="KW-0804">Transcription</keyword>
<comment type="subcellular location">
    <subcellularLocation>
        <location evidence="1 12">Cytoplasm</location>
    </subcellularLocation>
</comment>
<feature type="binding site" evidence="12">
    <location>
        <position position="55"/>
    </location>
    <ligand>
        <name>[4Fe-4S] cluster</name>
        <dbReference type="ChEBI" id="CHEBI:49883"/>
    </ligand>
</feature>
<dbReference type="EMBL" id="JACKTY010000012">
    <property type="protein sequence ID" value="MCV7224815.1"/>
    <property type="molecule type" value="Genomic_DNA"/>
</dbReference>
<feature type="domain" description="4Fe-4S Wbl-type" evidence="13">
    <location>
        <begin position="22"/>
        <end position="85"/>
    </location>
</feature>
<dbReference type="PROSITE" id="PS51674">
    <property type="entry name" value="4FE4S_WBL"/>
    <property type="match status" value="1"/>
</dbReference>
<keyword evidence="10 12" id="KW-1015">Disulfide bond</keyword>
<evidence type="ECO:0000256" key="3">
    <source>
        <dbReference type="ARBA" id="ARBA00022485"/>
    </source>
</evidence>
<dbReference type="InterPro" id="IPR003482">
    <property type="entry name" value="Whib"/>
</dbReference>
<reference evidence="14 15" key="1">
    <citation type="journal article" date="2022" name="BMC Genomics">
        <title>Comparative genome analysis of mycobacteria focusing on tRNA and non-coding RNA.</title>
        <authorList>
            <person name="Behra P.R.K."/>
            <person name="Pettersson B.M.F."/>
            <person name="Ramesh M."/>
            <person name="Das S."/>
            <person name="Dasgupta S."/>
            <person name="Kirsebom L.A."/>
        </authorList>
    </citation>
    <scope>NUCLEOTIDE SEQUENCE [LARGE SCALE GENOMIC DNA]</scope>
    <source>
        <strain evidence="14 15">DSM 44078</strain>
    </source>
</reference>
<keyword evidence="8 12" id="KW-0805">Transcription regulation</keyword>
<name>A0ABT3C5S7_9MYCO</name>
<evidence type="ECO:0000256" key="8">
    <source>
        <dbReference type="ARBA" id="ARBA00023015"/>
    </source>
</evidence>
<protein>
    <recommendedName>
        <fullName evidence="12">Transcriptional regulator WhiB</fullName>
    </recommendedName>
</protein>
<evidence type="ECO:0000259" key="13">
    <source>
        <dbReference type="PROSITE" id="PS51674"/>
    </source>
</evidence>
<keyword evidence="4 12" id="KW-0963">Cytoplasm</keyword>
<feature type="binding site" evidence="12">
    <location>
        <position position="52"/>
    </location>
    <ligand>
        <name>[4Fe-4S] cluster</name>
        <dbReference type="ChEBI" id="CHEBI:49883"/>
    </ligand>
</feature>
<dbReference type="HAMAP" id="MF_01479">
    <property type="entry name" value="WhiB"/>
    <property type="match status" value="1"/>
</dbReference>
<feature type="binding site" evidence="12">
    <location>
        <position position="23"/>
    </location>
    <ligand>
        <name>[4Fe-4S] cluster</name>
        <dbReference type="ChEBI" id="CHEBI:49883"/>
    </ligand>
</feature>
<gene>
    <name evidence="12" type="primary">whiB</name>
    <name evidence="14" type="ORF">H7J73_02005</name>
</gene>
<evidence type="ECO:0000256" key="1">
    <source>
        <dbReference type="ARBA" id="ARBA00004496"/>
    </source>
</evidence>
<evidence type="ECO:0000256" key="9">
    <source>
        <dbReference type="ARBA" id="ARBA00023125"/>
    </source>
</evidence>
<proteinExistence type="inferred from homology"/>
<comment type="function">
    <text evidence="12">Acts as a transcriptional regulator. Probably redox-responsive. The apo- but not holo-form probably binds DNA.</text>
</comment>
<keyword evidence="6 12" id="KW-0408">Iron</keyword>
<dbReference type="Proteomes" id="UP001526201">
    <property type="component" value="Unassembled WGS sequence"/>
</dbReference>
<comment type="similarity">
    <text evidence="2 12">Belongs to the WhiB family.</text>
</comment>
<keyword evidence="7 12" id="KW-0411">Iron-sulfur</keyword>
<dbReference type="PANTHER" id="PTHR38839:SF5">
    <property type="entry name" value="TRANSCRIPTIONAL REGULATOR WHID"/>
    <property type="match status" value="1"/>
</dbReference>
<evidence type="ECO:0000256" key="4">
    <source>
        <dbReference type="ARBA" id="ARBA00022490"/>
    </source>
</evidence>
<evidence type="ECO:0000313" key="15">
    <source>
        <dbReference type="Proteomes" id="UP001526201"/>
    </source>
</evidence>
<keyword evidence="15" id="KW-1185">Reference proteome</keyword>
<organism evidence="14 15">
    <name type="scientific">Mycolicibacterium komossense</name>
    <dbReference type="NCBI Taxonomy" id="1779"/>
    <lineage>
        <taxon>Bacteria</taxon>
        <taxon>Bacillati</taxon>
        <taxon>Actinomycetota</taxon>
        <taxon>Actinomycetes</taxon>
        <taxon>Mycobacteriales</taxon>
        <taxon>Mycobacteriaceae</taxon>
        <taxon>Mycolicibacterium</taxon>
    </lineage>
</organism>
<dbReference type="InterPro" id="IPR034768">
    <property type="entry name" value="4FE4S_WBL"/>
</dbReference>
<dbReference type="Pfam" id="PF02467">
    <property type="entry name" value="Whib"/>
    <property type="match status" value="1"/>
</dbReference>
<feature type="binding site" evidence="12">
    <location>
        <position position="61"/>
    </location>
    <ligand>
        <name>[4Fe-4S] cluster</name>
        <dbReference type="ChEBI" id="CHEBI:49883"/>
    </ligand>
</feature>
<keyword evidence="9 12" id="KW-0238">DNA-binding</keyword>
<evidence type="ECO:0000256" key="12">
    <source>
        <dbReference type="HAMAP-Rule" id="MF_01479"/>
    </source>
</evidence>
<dbReference type="PANTHER" id="PTHR38839">
    <property type="entry name" value="TRANSCRIPTIONAL REGULATOR WHID-RELATED"/>
    <property type="match status" value="1"/>
</dbReference>
<evidence type="ECO:0000256" key="11">
    <source>
        <dbReference type="ARBA" id="ARBA00023163"/>
    </source>
</evidence>